<reference evidence="1" key="1">
    <citation type="journal article" date="2022" name="bioRxiv">
        <title>Sequencing and chromosome-scale assembly of the giantPleurodeles waltlgenome.</title>
        <authorList>
            <person name="Brown T."/>
            <person name="Elewa A."/>
            <person name="Iarovenko S."/>
            <person name="Subramanian E."/>
            <person name="Araus A.J."/>
            <person name="Petzold A."/>
            <person name="Susuki M."/>
            <person name="Suzuki K.-i.T."/>
            <person name="Hayashi T."/>
            <person name="Toyoda A."/>
            <person name="Oliveira C."/>
            <person name="Osipova E."/>
            <person name="Leigh N.D."/>
            <person name="Simon A."/>
            <person name="Yun M.H."/>
        </authorList>
    </citation>
    <scope>NUCLEOTIDE SEQUENCE</scope>
    <source>
        <strain evidence="1">20211129_DDA</strain>
        <tissue evidence="1">Liver</tissue>
    </source>
</reference>
<evidence type="ECO:0000313" key="2">
    <source>
        <dbReference type="Proteomes" id="UP001066276"/>
    </source>
</evidence>
<organism evidence="1 2">
    <name type="scientific">Pleurodeles waltl</name>
    <name type="common">Iberian ribbed newt</name>
    <dbReference type="NCBI Taxonomy" id="8319"/>
    <lineage>
        <taxon>Eukaryota</taxon>
        <taxon>Metazoa</taxon>
        <taxon>Chordata</taxon>
        <taxon>Craniata</taxon>
        <taxon>Vertebrata</taxon>
        <taxon>Euteleostomi</taxon>
        <taxon>Amphibia</taxon>
        <taxon>Batrachia</taxon>
        <taxon>Caudata</taxon>
        <taxon>Salamandroidea</taxon>
        <taxon>Salamandridae</taxon>
        <taxon>Pleurodelinae</taxon>
        <taxon>Pleurodeles</taxon>
    </lineage>
</organism>
<evidence type="ECO:0000313" key="1">
    <source>
        <dbReference type="EMBL" id="KAJ1180598.1"/>
    </source>
</evidence>
<accession>A0AAV7TVV8</accession>
<comment type="caution">
    <text evidence="1">The sequence shown here is derived from an EMBL/GenBank/DDBJ whole genome shotgun (WGS) entry which is preliminary data.</text>
</comment>
<dbReference type="Proteomes" id="UP001066276">
    <property type="component" value="Chromosome 3_2"/>
</dbReference>
<gene>
    <name evidence="1" type="ORF">NDU88_005819</name>
</gene>
<keyword evidence="2" id="KW-1185">Reference proteome</keyword>
<dbReference type="AlphaFoldDB" id="A0AAV7TVV8"/>
<protein>
    <recommendedName>
        <fullName evidence="3">Phage protein</fullName>
    </recommendedName>
</protein>
<dbReference type="EMBL" id="JANPWB010000006">
    <property type="protein sequence ID" value="KAJ1180598.1"/>
    <property type="molecule type" value="Genomic_DNA"/>
</dbReference>
<proteinExistence type="predicted"/>
<name>A0AAV7TVV8_PLEWA</name>
<evidence type="ECO:0008006" key="3">
    <source>
        <dbReference type="Google" id="ProtNLM"/>
    </source>
</evidence>
<sequence length="158" mass="18440">MISVIEERIQLIEKELIDKKGQDEEKVLVKALQESRNELVAILDRRIKERYKANRMTFFEYGENCGKILAWQIKSKLMSNKVAEIQEDNKRDPYRGNKEIEEAFQDYFEDLYAEKLVTSSGLVRSWLQGVNLIALGDEDEDRNILNKGVNQAEVEEVI</sequence>